<comment type="caution">
    <text evidence="1">The sequence shown here is derived from an EMBL/GenBank/DDBJ whole genome shotgun (WGS) entry which is preliminary data.</text>
</comment>
<proteinExistence type="predicted"/>
<name>A0A091C554_9ENTE</name>
<dbReference type="AlphaFoldDB" id="A0A091C554"/>
<dbReference type="OrthoDB" id="2157546at2"/>
<sequence>MKLTTKVTLGLSVAAAASIASTVFVSDKVVTKVRHMANRKKVERFVEDKFNGNETLLNFVDNLEDKDIESFMKVAQKVSAKRDKVAAYGDNVKNATDNVKEKIVDLMEHNC</sequence>
<reference evidence="1 2" key="1">
    <citation type="submission" date="2014-08" db="EMBL/GenBank/DDBJ databases">
        <title>Genome sequence of Tetragenococcus muriaticus.</title>
        <authorList>
            <person name="Chuea-nongthon C."/>
            <person name="Rodtong S."/>
            <person name="Yongsawatdigul J."/>
            <person name="Steele J.L."/>
            <person name="Liu X.-y."/>
            <person name="Speers J."/>
            <person name="Glasner J.D."/>
            <person name="Neeno-Eckwall E.C."/>
        </authorList>
    </citation>
    <scope>NUCLEOTIDE SEQUENCE [LARGE SCALE GENOMIC DNA]</scope>
    <source>
        <strain evidence="1 2">PMC-11-5</strain>
    </source>
</reference>
<accession>A0A091C554</accession>
<evidence type="ECO:0000313" key="2">
    <source>
        <dbReference type="Proteomes" id="UP000029380"/>
    </source>
</evidence>
<dbReference type="PATRIC" id="fig|1302649.3.peg.668"/>
<dbReference type="RefSeq" id="WP_028789599.1">
    <property type="nucleotide sequence ID" value="NZ_JPVU01000071.1"/>
</dbReference>
<dbReference type="EMBL" id="JPVU01000071">
    <property type="protein sequence ID" value="KFN92941.1"/>
    <property type="molecule type" value="Genomic_DNA"/>
</dbReference>
<gene>
    <name evidence="1" type="ORF">TMUPMC115_0662</name>
</gene>
<organism evidence="1 2">
    <name type="scientific">Tetragenococcus muriaticus PMC-11-5</name>
    <dbReference type="NCBI Taxonomy" id="1302649"/>
    <lineage>
        <taxon>Bacteria</taxon>
        <taxon>Bacillati</taxon>
        <taxon>Bacillota</taxon>
        <taxon>Bacilli</taxon>
        <taxon>Lactobacillales</taxon>
        <taxon>Enterococcaceae</taxon>
        <taxon>Tetragenococcus</taxon>
    </lineage>
</organism>
<dbReference type="Proteomes" id="UP000029380">
    <property type="component" value="Unassembled WGS sequence"/>
</dbReference>
<protein>
    <submittedName>
        <fullName evidence="1">Uncharacterized protein</fullName>
    </submittedName>
</protein>
<evidence type="ECO:0000313" key="1">
    <source>
        <dbReference type="EMBL" id="KFN92941.1"/>
    </source>
</evidence>